<dbReference type="Proteomes" id="UP000620224">
    <property type="component" value="Unassembled WGS sequence"/>
</dbReference>
<keyword evidence="3" id="KW-1185">Reference proteome</keyword>
<feature type="region of interest" description="Disordered" evidence="1">
    <location>
        <begin position="32"/>
        <end position="56"/>
    </location>
</feature>
<evidence type="ECO:0000313" key="2">
    <source>
        <dbReference type="EMBL" id="GGW43238.1"/>
    </source>
</evidence>
<dbReference type="AlphaFoldDB" id="A0A918MP12"/>
<dbReference type="EMBL" id="BMUE01000003">
    <property type="protein sequence ID" value="GGW43238.1"/>
    <property type="molecule type" value="Genomic_DNA"/>
</dbReference>
<gene>
    <name evidence="2" type="ORF">GCM10010503_19780</name>
</gene>
<accession>A0A918MP12</accession>
<reference evidence="2" key="2">
    <citation type="submission" date="2020-09" db="EMBL/GenBank/DDBJ databases">
        <authorList>
            <person name="Sun Q."/>
            <person name="Ohkuma M."/>
        </authorList>
    </citation>
    <scope>NUCLEOTIDE SEQUENCE</scope>
    <source>
        <strain evidence="2">JCM 4490</strain>
    </source>
</reference>
<proteinExistence type="predicted"/>
<evidence type="ECO:0000256" key="1">
    <source>
        <dbReference type="SAM" id="MobiDB-lite"/>
    </source>
</evidence>
<dbReference type="Gene3D" id="2.160.20.10">
    <property type="entry name" value="Single-stranded right-handed beta-helix, Pectin lyase-like"/>
    <property type="match status" value="1"/>
</dbReference>
<reference evidence="2" key="1">
    <citation type="journal article" date="2014" name="Int. J. Syst. Evol. Microbiol.">
        <title>Complete genome sequence of Corynebacterium casei LMG S-19264T (=DSM 44701T), isolated from a smear-ripened cheese.</title>
        <authorList>
            <consortium name="US DOE Joint Genome Institute (JGI-PGF)"/>
            <person name="Walter F."/>
            <person name="Albersmeier A."/>
            <person name="Kalinowski J."/>
            <person name="Ruckert C."/>
        </authorList>
    </citation>
    <scope>NUCLEOTIDE SEQUENCE</scope>
    <source>
        <strain evidence="2">JCM 4490</strain>
    </source>
</reference>
<name>A0A918MP12_9ACTN</name>
<organism evidence="2 3">
    <name type="scientific">Streptomyces lucensis JCM 4490</name>
    <dbReference type="NCBI Taxonomy" id="1306176"/>
    <lineage>
        <taxon>Bacteria</taxon>
        <taxon>Bacillati</taxon>
        <taxon>Actinomycetota</taxon>
        <taxon>Actinomycetes</taxon>
        <taxon>Kitasatosporales</taxon>
        <taxon>Streptomycetaceae</taxon>
        <taxon>Streptomyces</taxon>
    </lineage>
</organism>
<dbReference type="InterPro" id="IPR012334">
    <property type="entry name" value="Pectin_lyas_fold"/>
</dbReference>
<sequence length="67" mass="6924">MTRAPAGARGGDRPGRDGLCAIVGDSSKKVIPCQKYPGNNTGREPGTNGSGPDGTYCKYASSDITYE</sequence>
<comment type="caution">
    <text evidence="2">The sequence shown here is derived from an EMBL/GenBank/DDBJ whole genome shotgun (WGS) entry which is preliminary data.</text>
</comment>
<evidence type="ECO:0000313" key="3">
    <source>
        <dbReference type="Proteomes" id="UP000620224"/>
    </source>
</evidence>
<protein>
    <submittedName>
        <fullName evidence="2">Uncharacterized protein</fullName>
    </submittedName>
</protein>
<feature type="region of interest" description="Disordered" evidence="1">
    <location>
        <begin position="1"/>
        <end position="20"/>
    </location>
</feature>